<protein>
    <submittedName>
        <fullName evidence="3">Uncharacterized protein</fullName>
    </submittedName>
</protein>
<keyword evidence="2" id="KW-0732">Signal</keyword>
<dbReference type="Proteomes" id="UP001412067">
    <property type="component" value="Unassembled WGS sequence"/>
</dbReference>
<organism evidence="3 4">
    <name type="scientific">Platanthera guangdongensis</name>
    <dbReference type="NCBI Taxonomy" id="2320717"/>
    <lineage>
        <taxon>Eukaryota</taxon>
        <taxon>Viridiplantae</taxon>
        <taxon>Streptophyta</taxon>
        <taxon>Embryophyta</taxon>
        <taxon>Tracheophyta</taxon>
        <taxon>Spermatophyta</taxon>
        <taxon>Magnoliopsida</taxon>
        <taxon>Liliopsida</taxon>
        <taxon>Asparagales</taxon>
        <taxon>Orchidaceae</taxon>
        <taxon>Orchidoideae</taxon>
        <taxon>Orchideae</taxon>
        <taxon>Orchidinae</taxon>
        <taxon>Platanthera</taxon>
    </lineage>
</organism>
<evidence type="ECO:0000256" key="2">
    <source>
        <dbReference type="SAM" id="SignalP"/>
    </source>
</evidence>
<reference evidence="3 4" key="1">
    <citation type="journal article" date="2022" name="Nat. Plants">
        <title>Genomes of leafy and leafless Platanthera orchids illuminate the evolution of mycoheterotrophy.</title>
        <authorList>
            <person name="Li M.H."/>
            <person name="Liu K.W."/>
            <person name="Li Z."/>
            <person name="Lu H.C."/>
            <person name="Ye Q.L."/>
            <person name="Zhang D."/>
            <person name="Wang J.Y."/>
            <person name="Li Y.F."/>
            <person name="Zhong Z.M."/>
            <person name="Liu X."/>
            <person name="Yu X."/>
            <person name="Liu D.K."/>
            <person name="Tu X.D."/>
            <person name="Liu B."/>
            <person name="Hao Y."/>
            <person name="Liao X.Y."/>
            <person name="Jiang Y.T."/>
            <person name="Sun W.H."/>
            <person name="Chen J."/>
            <person name="Chen Y.Q."/>
            <person name="Ai Y."/>
            <person name="Zhai J.W."/>
            <person name="Wu S.S."/>
            <person name="Zhou Z."/>
            <person name="Hsiao Y.Y."/>
            <person name="Wu W.L."/>
            <person name="Chen Y.Y."/>
            <person name="Lin Y.F."/>
            <person name="Hsu J.L."/>
            <person name="Li C.Y."/>
            <person name="Wang Z.W."/>
            <person name="Zhao X."/>
            <person name="Zhong W.Y."/>
            <person name="Ma X.K."/>
            <person name="Ma L."/>
            <person name="Huang J."/>
            <person name="Chen G.Z."/>
            <person name="Huang M.Z."/>
            <person name="Huang L."/>
            <person name="Peng D.H."/>
            <person name="Luo Y.B."/>
            <person name="Zou S.Q."/>
            <person name="Chen S.P."/>
            <person name="Lan S."/>
            <person name="Tsai W.C."/>
            <person name="Van de Peer Y."/>
            <person name="Liu Z.J."/>
        </authorList>
    </citation>
    <scope>NUCLEOTIDE SEQUENCE [LARGE SCALE GENOMIC DNA]</scope>
    <source>
        <strain evidence="3">Lor288</strain>
    </source>
</reference>
<gene>
    <name evidence="3" type="ORF">KSP40_PGU010230</name>
</gene>
<feature type="chain" id="PRO_5047089674" evidence="2">
    <location>
        <begin position="23"/>
        <end position="76"/>
    </location>
</feature>
<feature type="region of interest" description="Disordered" evidence="1">
    <location>
        <begin position="28"/>
        <end position="67"/>
    </location>
</feature>
<evidence type="ECO:0000313" key="3">
    <source>
        <dbReference type="EMBL" id="KAK8939950.1"/>
    </source>
</evidence>
<evidence type="ECO:0000256" key="1">
    <source>
        <dbReference type="SAM" id="MobiDB-lite"/>
    </source>
</evidence>
<evidence type="ECO:0000313" key="4">
    <source>
        <dbReference type="Proteomes" id="UP001412067"/>
    </source>
</evidence>
<dbReference type="EMBL" id="JBBWWR010000020">
    <property type="protein sequence ID" value="KAK8939950.1"/>
    <property type="molecule type" value="Genomic_DNA"/>
</dbReference>
<keyword evidence="4" id="KW-1185">Reference proteome</keyword>
<proteinExistence type="predicted"/>
<comment type="caution">
    <text evidence="3">The sequence shown here is derived from an EMBL/GenBank/DDBJ whole genome shotgun (WGS) entry which is preliminary data.</text>
</comment>
<feature type="signal peptide" evidence="2">
    <location>
        <begin position="1"/>
        <end position="22"/>
    </location>
</feature>
<name>A0ABR2LG35_9ASPA</name>
<sequence>MASTRAWMLVAALAFLLVAAEAQTISDPISPSASENQEEESAKVSIPGRGSEDQNDPIEFSNTMPDYQQDLVVLGH</sequence>
<accession>A0ABR2LG35</accession>